<evidence type="ECO:0000256" key="4">
    <source>
        <dbReference type="ARBA" id="ARBA00023163"/>
    </source>
</evidence>
<keyword evidence="10" id="KW-1185">Reference proteome</keyword>
<dbReference type="InterPro" id="IPR009071">
    <property type="entry name" value="HMG_box_dom"/>
</dbReference>
<proteinExistence type="predicted"/>
<keyword evidence="2" id="KW-0805">Transcription regulation</keyword>
<dbReference type="Proteomes" id="UP000242188">
    <property type="component" value="Unassembled WGS sequence"/>
</dbReference>
<dbReference type="InterPro" id="IPR052412">
    <property type="entry name" value="CC-Dev_Transcription_Reg"/>
</dbReference>
<feature type="region of interest" description="Disordered" evidence="7">
    <location>
        <begin position="212"/>
        <end position="257"/>
    </location>
</feature>
<feature type="compositionally biased region" description="Basic and acidic residues" evidence="7">
    <location>
        <begin position="232"/>
        <end position="256"/>
    </location>
</feature>
<feature type="compositionally biased region" description="Polar residues" evidence="7">
    <location>
        <begin position="276"/>
        <end position="307"/>
    </location>
</feature>
<sequence length="904" mass="98424">MEAPEGDRKEVRRPMNAFLIFCKRHRTMVREKNPHLDNRSVTRILGDLWANLQEEEKSQYTDLAKQYKDAFMKANPDYKWHNPDRLTHCPTGKPLTRPSNIRLGRDESELSLEGSITPGKLADPSNMGGLSNLLVDKPPYSDSHKLTSAAKSATTGTPQASVTSLMDLAMMCSSELSDDQLMSDHHGNIVDHSNKILDLTTKEENCIDMEEVRSFNGSGESNDSEKGWSNNSDRESKGGLDSSGDKMVGKCEDGVDNRTSGKVMVENLIDKLYTGSGVQSRPSNNVGNRDTGSSKTEVPGLVTSSPADVTGLSGTRPKGSSIGAQHIPGLASFLMNKSTKYNVNDELVRGENYGGRKRCYSETSVDIYADHRKLHRILKDNGAEENIELQPASLDQEFGEGEVTEDGMHPVRKSKRRNRGQRYQELINEGIIQPSKERMAVIKGGTNSSHNEQDSSEEEVVPRPLGDLGFDVLSVYPRQIRKRTCSESEKTRSLQEDIQRYKTGDFDLEAHIATLPACSLEKVSRNSKRPAGKVRSMSESCGRSSGMIETNGSLPGVAPVPEVVLTVPPHLKQNKQAEPVTGSQRRKARKHSVTHLQLVRPAQNTYEKIKVEVSNTVKKTEASLIQAEPGDRPTPNSNFDPKLDVIKSDMSETTDQKQSINTDAGQRSVDKFSENTNTLNGNTLSACNMIDNILVSLVDRKDAASGNVVDSSCGTVHCPIDSQENYIELLCNSAAVSAPTQQISTDSAVNLLTSQMIGLENAAFPLSPQITSMDTSPSLTKSDLSGFECGLEGFTSLKTPTAGKGEQKSLCILSTEANITPVSSVVSTTTDITMRNNSPQFDNSSSDEKTKDLLKDSGDVQSVHTSITMATSSPAGGSFISEVPCVTGQEYLVTPPQQVAAVNS</sequence>
<dbReference type="SUPFAM" id="SSF47095">
    <property type="entry name" value="HMG-box"/>
    <property type="match status" value="1"/>
</dbReference>
<feature type="region of interest" description="Disordered" evidence="7">
    <location>
        <begin position="575"/>
        <end position="594"/>
    </location>
</feature>
<dbReference type="AlphaFoldDB" id="A0A210Q4E7"/>
<organism evidence="9 10">
    <name type="scientific">Mizuhopecten yessoensis</name>
    <name type="common">Japanese scallop</name>
    <name type="synonym">Patinopecten yessoensis</name>
    <dbReference type="NCBI Taxonomy" id="6573"/>
    <lineage>
        <taxon>Eukaryota</taxon>
        <taxon>Metazoa</taxon>
        <taxon>Spiralia</taxon>
        <taxon>Lophotrochozoa</taxon>
        <taxon>Mollusca</taxon>
        <taxon>Bivalvia</taxon>
        <taxon>Autobranchia</taxon>
        <taxon>Pteriomorphia</taxon>
        <taxon>Pectinida</taxon>
        <taxon>Pectinoidea</taxon>
        <taxon>Pectinidae</taxon>
        <taxon>Mizuhopecten</taxon>
    </lineage>
</organism>
<evidence type="ECO:0000313" key="9">
    <source>
        <dbReference type="EMBL" id="OWF43614.1"/>
    </source>
</evidence>
<keyword evidence="3 6" id="KW-0238">DNA-binding</keyword>
<dbReference type="EMBL" id="NEDP02005045">
    <property type="protein sequence ID" value="OWF43614.1"/>
    <property type="molecule type" value="Genomic_DNA"/>
</dbReference>
<protein>
    <submittedName>
        <fullName evidence="9">HMG box transcription factor BBX</fullName>
    </submittedName>
</protein>
<feature type="region of interest" description="Disordered" evidence="7">
    <location>
        <begin position="833"/>
        <end position="858"/>
    </location>
</feature>
<feature type="domain" description="HMG box" evidence="8">
    <location>
        <begin position="11"/>
        <end position="79"/>
    </location>
</feature>
<evidence type="ECO:0000313" key="10">
    <source>
        <dbReference type="Proteomes" id="UP000242188"/>
    </source>
</evidence>
<feature type="DNA-binding region" description="HMG box" evidence="6">
    <location>
        <begin position="11"/>
        <end position="79"/>
    </location>
</feature>
<reference evidence="9 10" key="1">
    <citation type="journal article" date="2017" name="Nat. Ecol. Evol.">
        <title>Scallop genome provides insights into evolution of bilaterian karyotype and development.</title>
        <authorList>
            <person name="Wang S."/>
            <person name="Zhang J."/>
            <person name="Jiao W."/>
            <person name="Li J."/>
            <person name="Xun X."/>
            <person name="Sun Y."/>
            <person name="Guo X."/>
            <person name="Huan P."/>
            <person name="Dong B."/>
            <person name="Zhang L."/>
            <person name="Hu X."/>
            <person name="Sun X."/>
            <person name="Wang J."/>
            <person name="Zhao C."/>
            <person name="Wang Y."/>
            <person name="Wang D."/>
            <person name="Huang X."/>
            <person name="Wang R."/>
            <person name="Lv J."/>
            <person name="Li Y."/>
            <person name="Zhang Z."/>
            <person name="Liu B."/>
            <person name="Lu W."/>
            <person name="Hui Y."/>
            <person name="Liang J."/>
            <person name="Zhou Z."/>
            <person name="Hou R."/>
            <person name="Li X."/>
            <person name="Liu Y."/>
            <person name="Li H."/>
            <person name="Ning X."/>
            <person name="Lin Y."/>
            <person name="Zhao L."/>
            <person name="Xing Q."/>
            <person name="Dou J."/>
            <person name="Li Y."/>
            <person name="Mao J."/>
            <person name="Guo H."/>
            <person name="Dou H."/>
            <person name="Li T."/>
            <person name="Mu C."/>
            <person name="Jiang W."/>
            <person name="Fu Q."/>
            <person name="Fu X."/>
            <person name="Miao Y."/>
            <person name="Liu J."/>
            <person name="Yu Q."/>
            <person name="Li R."/>
            <person name="Liao H."/>
            <person name="Li X."/>
            <person name="Kong Y."/>
            <person name="Jiang Z."/>
            <person name="Chourrout D."/>
            <person name="Li R."/>
            <person name="Bao Z."/>
        </authorList>
    </citation>
    <scope>NUCLEOTIDE SEQUENCE [LARGE SCALE GENOMIC DNA]</scope>
    <source>
        <strain evidence="9 10">PY_sf001</strain>
    </source>
</reference>
<name>A0A210Q4E7_MIZYE</name>
<dbReference type="SMART" id="SM00398">
    <property type="entry name" value="HMG"/>
    <property type="match status" value="1"/>
</dbReference>
<keyword evidence="1" id="KW-0597">Phosphoprotein</keyword>
<feature type="compositionally biased region" description="Basic and acidic residues" evidence="7">
    <location>
        <begin position="846"/>
        <end position="858"/>
    </location>
</feature>
<gene>
    <name evidence="9" type="ORF">KP79_PYT22312</name>
</gene>
<feature type="region of interest" description="Disordered" evidence="7">
    <location>
        <begin position="275"/>
        <end position="323"/>
    </location>
</feature>
<evidence type="ECO:0000256" key="3">
    <source>
        <dbReference type="ARBA" id="ARBA00023125"/>
    </source>
</evidence>
<dbReference type="GO" id="GO:0000981">
    <property type="term" value="F:DNA-binding transcription factor activity, RNA polymerase II-specific"/>
    <property type="evidence" value="ECO:0007669"/>
    <property type="project" value="TreeGrafter"/>
</dbReference>
<feature type="compositionally biased region" description="Basic residues" evidence="7">
    <location>
        <begin position="584"/>
        <end position="593"/>
    </location>
</feature>
<dbReference type="GO" id="GO:0000977">
    <property type="term" value="F:RNA polymerase II transcription regulatory region sequence-specific DNA binding"/>
    <property type="evidence" value="ECO:0007669"/>
    <property type="project" value="TreeGrafter"/>
</dbReference>
<keyword evidence="5 6" id="KW-0539">Nucleus</keyword>
<dbReference type="CDD" id="cd21989">
    <property type="entry name" value="HMG-box_HBP2"/>
    <property type="match status" value="1"/>
</dbReference>
<comment type="caution">
    <text evidence="9">The sequence shown here is derived from an EMBL/GenBank/DDBJ whole genome shotgun (WGS) entry which is preliminary data.</text>
</comment>
<evidence type="ECO:0000259" key="8">
    <source>
        <dbReference type="PROSITE" id="PS50118"/>
    </source>
</evidence>
<dbReference type="PANTHER" id="PTHR13059">
    <property type="entry name" value="HMG-BOX TRANSCRIPTION FACTOR BBX"/>
    <property type="match status" value="1"/>
</dbReference>
<dbReference type="Pfam" id="PF00505">
    <property type="entry name" value="HMG_box"/>
    <property type="match status" value="1"/>
</dbReference>
<evidence type="ECO:0000256" key="6">
    <source>
        <dbReference type="PROSITE-ProRule" id="PRU00267"/>
    </source>
</evidence>
<keyword evidence="4" id="KW-0804">Transcription</keyword>
<dbReference type="Gene3D" id="1.10.30.10">
    <property type="entry name" value="High mobility group box domain"/>
    <property type="match status" value="1"/>
</dbReference>
<accession>A0A210Q4E7</accession>
<evidence type="ECO:0000256" key="5">
    <source>
        <dbReference type="ARBA" id="ARBA00023242"/>
    </source>
</evidence>
<dbReference type="STRING" id="6573.A0A210Q4E7"/>
<evidence type="ECO:0000256" key="2">
    <source>
        <dbReference type="ARBA" id="ARBA00023015"/>
    </source>
</evidence>
<feature type="compositionally biased region" description="Polar residues" evidence="7">
    <location>
        <begin position="215"/>
        <end position="231"/>
    </location>
</feature>
<dbReference type="OrthoDB" id="2377365at2759"/>
<dbReference type="InterPro" id="IPR049523">
    <property type="entry name" value="BBX_HMG-box"/>
</dbReference>
<dbReference type="InterPro" id="IPR036910">
    <property type="entry name" value="HMG_box_dom_sf"/>
</dbReference>
<evidence type="ECO:0000256" key="7">
    <source>
        <dbReference type="SAM" id="MobiDB-lite"/>
    </source>
</evidence>
<dbReference type="PANTHER" id="PTHR13059:SF10">
    <property type="entry name" value="HMG BOX TRANSCRIPTION FACTOR BBX"/>
    <property type="match status" value="1"/>
</dbReference>
<dbReference type="GO" id="GO:0005634">
    <property type="term" value="C:nucleus"/>
    <property type="evidence" value="ECO:0007669"/>
    <property type="project" value="UniProtKB-UniRule"/>
</dbReference>
<dbReference type="PROSITE" id="PS50118">
    <property type="entry name" value="HMG_BOX_2"/>
    <property type="match status" value="1"/>
</dbReference>
<feature type="compositionally biased region" description="Polar residues" evidence="7">
    <location>
        <begin position="833"/>
        <end position="844"/>
    </location>
</feature>
<evidence type="ECO:0000256" key="1">
    <source>
        <dbReference type="ARBA" id="ARBA00022553"/>
    </source>
</evidence>